<name>A0A6J1VYI2_9SAUR</name>
<dbReference type="GO" id="GO:0003924">
    <property type="term" value="F:GTPase activity"/>
    <property type="evidence" value="ECO:0007669"/>
    <property type="project" value="TreeGrafter"/>
</dbReference>
<dbReference type="InterPro" id="IPR022812">
    <property type="entry name" value="Dynamin"/>
</dbReference>
<proteinExistence type="predicted"/>
<reference evidence="3" key="1">
    <citation type="submission" date="2025-08" db="UniProtKB">
        <authorList>
            <consortium name="RefSeq"/>
        </authorList>
    </citation>
    <scope>IDENTIFICATION</scope>
</reference>
<dbReference type="GeneID" id="113429792"/>
<dbReference type="GO" id="GO:0016185">
    <property type="term" value="P:synaptic vesicle budding from presynaptic endocytic zone membrane"/>
    <property type="evidence" value="ECO:0007669"/>
    <property type="project" value="TreeGrafter"/>
</dbReference>
<dbReference type="InterPro" id="IPR000375">
    <property type="entry name" value="Dynamin_stalk"/>
</dbReference>
<dbReference type="GO" id="GO:0031623">
    <property type="term" value="P:receptor internalization"/>
    <property type="evidence" value="ECO:0007669"/>
    <property type="project" value="TreeGrafter"/>
</dbReference>
<dbReference type="RefSeq" id="XP_026548091.1">
    <property type="nucleotide sequence ID" value="XM_026692306.1"/>
</dbReference>
<dbReference type="Gene3D" id="1.20.120.1240">
    <property type="entry name" value="Dynamin, middle domain"/>
    <property type="match status" value="1"/>
</dbReference>
<dbReference type="PANTHER" id="PTHR11566:SF32">
    <property type="entry name" value="DYNAMIN-1"/>
    <property type="match status" value="1"/>
</dbReference>
<keyword evidence="2" id="KW-1185">Reference proteome</keyword>
<organism evidence="2 3">
    <name type="scientific">Notechis scutatus</name>
    <name type="common">mainland tiger snake</name>
    <dbReference type="NCBI Taxonomy" id="8663"/>
    <lineage>
        <taxon>Eukaryota</taxon>
        <taxon>Metazoa</taxon>
        <taxon>Chordata</taxon>
        <taxon>Craniata</taxon>
        <taxon>Vertebrata</taxon>
        <taxon>Euteleostomi</taxon>
        <taxon>Lepidosauria</taxon>
        <taxon>Squamata</taxon>
        <taxon>Bifurcata</taxon>
        <taxon>Unidentata</taxon>
        <taxon>Episquamata</taxon>
        <taxon>Toxicofera</taxon>
        <taxon>Serpentes</taxon>
        <taxon>Colubroidea</taxon>
        <taxon>Elapidae</taxon>
        <taxon>Hydrophiinae</taxon>
        <taxon>Notechis</taxon>
    </lineage>
</organism>
<feature type="domain" description="Dynamin stalk" evidence="1">
    <location>
        <begin position="2"/>
        <end position="97"/>
    </location>
</feature>
<dbReference type="GO" id="GO:0098793">
    <property type="term" value="C:presynapse"/>
    <property type="evidence" value="ECO:0007669"/>
    <property type="project" value="GOC"/>
</dbReference>
<dbReference type="GO" id="GO:0005737">
    <property type="term" value="C:cytoplasm"/>
    <property type="evidence" value="ECO:0007669"/>
    <property type="project" value="TreeGrafter"/>
</dbReference>
<dbReference type="Proteomes" id="UP000504612">
    <property type="component" value="Unplaced"/>
</dbReference>
<dbReference type="PANTHER" id="PTHR11566">
    <property type="entry name" value="DYNAMIN"/>
    <property type="match status" value="1"/>
</dbReference>
<dbReference type="AlphaFoldDB" id="A0A6J1VYI2"/>
<dbReference type="Pfam" id="PF01031">
    <property type="entry name" value="Dynamin_M"/>
    <property type="match status" value="1"/>
</dbReference>
<evidence type="ECO:0000313" key="3">
    <source>
        <dbReference type="RefSeq" id="XP_026548091.1"/>
    </source>
</evidence>
<dbReference type="GO" id="GO:0005886">
    <property type="term" value="C:plasma membrane"/>
    <property type="evidence" value="ECO:0007669"/>
    <property type="project" value="TreeGrafter"/>
</dbReference>
<dbReference type="KEGG" id="nss:113429792"/>
<evidence type="ECO:0000259" key="1">
    <source>
        <dbReference type="Pfam" id="PF01031"/>
    </source>
</evidence>
<sequence length="98" mass="11385">TGLFTPDLAFEAIVKKQMQKLKEPCLKCVDMVVSELTSTIRKCSGKLSQYPHLREEMERIVTTYIREREGRTKDQVMLLIDIELAYMNTNHEDFIGFA</sequence>
<feature type="non-terminal residue" evidence="3">
    <location>
        <position position="1"/>
    </location>
</feature>
<gene>
    <name evidence="3" type="primary">LOC113429792</name>
</gene>
<accession>A0A6J1VYI2</accession>
<evidence type="ECO:0000313" key="2">
    <source>
        <dbReference type="Proteomes" id="UP000504612"/>
    </source>
</evidence>
<dbReference type="GO" id="GO:0005874">
    <property type="term" value="C:microtubule"/>
    <property type="evidence" value="ECO:0007669"/>
    <property type="project" value="TreeGrafter"/>
</dbReference>
<protein>
    <submittedName>
        <fullName evidence="3">Dynamin-1-like</fullName>
    </submittedName>
</protein>
<dbReference type="GO" id="GO:0008017">
    <property type="term" value="F:microtubule binding"/>
    <property type="evidence" value="ECO:0007669"/>
    <property type="project" value="TreeGrafter"/>
</dbReference>
<feature type="non-terminal residue" evidence="3">
    <location>
        <position position="98"/>
    </location>
</feature>